<dbReference type="SMART" id="SM00647">
    <property type="entry name" value="IBR"/>
    <property type="match status" value="2"/>
</dbReference>
<dbReference type="InterPro" id="IPR044066">
    <property type="entry name" value="TRIAD_supradom"/>
</dbReference>
<dbReference type="SUPFAM" id="SSF57850">
    <property type="entry name" value="RING/U-box"/>
    <property type="match status" value="1"/>
</dbReference>
<dbReference type="GO" id="GO:0016567">
    <property type="term" value="P:protein ubiquitination"/>
    <property type="evidence" value="ECO:0007669"/>
    <property type="project" value="InterPro"/>
</dbReference>
<evidence type="ECO:0000256" key="4">
    <source>
        <dbReference type="ARBA" id="ARBA00022723"/>
    </source>
</evidence>
<dbReference type="GO" id="GO:0061630">
    <property type="term" value="F:ubiquitin protein ligase activity"/>
    <property type="evidence" value="ECO:0007669"/>
    <property type="project" value="UniProtKB-EC"/>
</dbReference>
<gene>
    <name evidence="10" type="ORF">K444DRAFT_512757</name>
</gene>
<keyword evidence="6" id="KW-0863">Zinc-finger</keyword>
<keyword evidence="11" id="KW-1185">Reference proteome</keyword>
<dbReference type="Gene3D" id="1.20.120.1750">
    <property type="match status" value="1"/>
</dbReference>
<dbReference type="PROSITE" id="PS51873">
    <property type="entry name" value="TRIAD"/>
    <property type="match status" value="1"/>
</dbReference>
<evidence type="ECO:0000256" key="1">
    <source>
        <dbReference type="ARBA" id="ARBA00001798"/>
    </source>
</evidence>
<dbReference type="Proteomes" id="UP000235371">
    <property type="component" value="Unassembled WGS sequence"/>
</dbReference>
<evidence type="ECO:0000256" key="8">
    <source>
        <dbReference type="ARBA" id="ARBA00022833"/>
    </source>
</evidence>
<evidence type="ECO:0000313" key="11">
    <source>
        <dbReference type="Proteomes" id="UP000235371"/>
    </source>
</evidence>
<evidence type="ECO:0000256" key="5">
    <source>
        <dbReference type="ARBA" id="ARBA00022737"/>
    </source>
</evidence>
<comment type="catalytic activity">
    <reaction evidence="1">
        <text>[E2 ubiquitin-conjugating enzyme]-S-ubiquitinyl-L-cysteine + [acceptor protein]-L-lysine = [E2 ubiquitin-conjugating enzyme]-L-cysteine + [acceptor protein]-N(6)-ubiquitinyl-L-lysine.</text>
        <dbReference type="EC" id="2.3.2.31"/>
    </reaction>
</comment>
<protein>
    <recommendedName>
        <fullName evidence="2">RBR-type E3 ubiquitin transferase</fullName>
        <ecNumber evidence="2">2.3.2.31</ecNumber>
    </recommendedName>
</protein>
<keyword evidence="8" id="KW-0862">Zinc</keyword>
<dbReference type="CDD" id="cd20335">
    <property type="entry name" value="BRcat_RBR"/>
    <property type="match status" value="1"/>
</dbReference>
<dbReference type="Pfam" id="PF22191">
    <property type="entry name" value="IBR_1"/>
    <property type="match status" value="1"/>
</dbReference>
<keyword evidence="4" id="KW-0479">Metal-binding</keyword>
<organism evidence="10 11">
    <name type="scientific">Hyaloscypha bicolor E</name>
    <dbReference type="NCBI Taxonomy" id="1095630"/>
    <lineage>
        <taxon>Eukaryota</taxon>
        <taxon>Fungi</taxon>
        <taxon>Dikarya</taxon>
        <taxon>Ascomycota</taxon>
        <taxon>Pezizomycotina</taxon>
        <taxon>Leotiomycetes</taxon>
        <taxon>Helotiales</taxon>
        <taxon>Hyaloscyphaceae</taxon>
        <taxon>Hyaloscypha</taxon>
        <taxon>Hyaloscypha bicolor</taxon>
    </lineage>
</organism>
<dbReference type="STRING" id="1095630.A0A2J6TD86"/>
<dbReference type="OrthoDB" id="10009520at2759"/>
<feature type="non-terminal residue" evidence="10">
    <location>
        <position position="1"/>
    </location>
</feature>
<evidence type="ECO:0000256" key="7">
    <source>
        <dbReference type="ARBA" id="ARBA00022786"/>
    </source>
</evidence>
<proteinExistence type="predicted"/>
<name>A0A2J6TD86_9HELO</name>
<dbReference type="InterPro" id="IPR031127">
    <property type="entry name" value="E3_UB_ligase_RBR"/>
</dbReference>
<dbReference type="EMBL" id="KZ613787">
    <property type="protein sequence ID" value="PMD60984.1"/>
    <property type="molecule type" value="Genomic_DNA"/>
</dbReference>
<dbReference type="InterPro" id="IPR002867">
    <property type="entry name" value="IBR_dom"/>
</dbReference>
<feature type="non-terminal residue" evidence="10">
    <location>
        <position position="161"/>
    </location>
</feature>
<dbReference type="EC" id="2.3.2.31" evidence="2"/>
<evidence type="ECO:0000256" key="2">
    <source>
        <dbReference type="ARBA" id="ARBA00012251"/>
    </source>
</evidence>
<sequence length="161" mass="18063">CEHGYCNECLQNAFKAALKSRAPFQCCKKALSVRDCLGLADGFVAEYEEMMLELSTPNAMFCSNAQCARFLPPRVIVGDIGTCEKCSAQTCRHCRQVAHPGTFCAEDKETEAVKKLAKKKGWKTCPGCNHLIERREGCLHMTCSRCQTAFCYRCSRPWKDC</sequence>
<dbReference type="GeneID" id="36581577"/>
<dbReference type="AlphaFoldDB" id="A0A2J6TD86"/>
<feature type="domain" description="RING-type" evidence="9">
    <location>
        <begin position="1"/>
        <end position="161"/>
    </location>
</feature>
<evidence type="ECO:0000256" key="6">
    <source>
        <dbReference type="ARBA" id="ARBA00022771"/>
    </source>
</evidence>
<evidence type="ECO:0000256" key="3">
    <source>
        <dbReference type="ARBA" id="ARBA00022679"/>
    </source>
</evidence>
<evidence type="ECO:0000259" key="9">
    <source>
        <dbReference type="PROSITE" id="PS51873"/>
    </source>
</evidence>
<dbReference type="InParanoid" id="A0A2J6TD86"/>
<keyword evidence="7" id="KW-0833">Ubl conjugation pathway</keyword>
<accession>A0A2J6TD86</accession>
<keyword evidence="5" id="KW-0677">Repeat</keyword>
<dbReference type="PANTHER" id="PTHR11685">
    <property type="entry name" value="RBR FAMILY RING FINGER AND IBR DOMAIN-CONTAINING"/>
    <property type="match status" value="1"/>
</dbReference>
<dbReference type="Pfam" id="PF01485">
    <property type="entry name" value="IBR"/>
    <property type="match status" value="1"/>
</dbReference>
<dbReference type="RefSeq" id="XP_024737888.1">
    <property type="nucleotide sequence ID" value="XM_024873497.1"/>
</dbReference>
<keyword evidence="3" id="KW-0808">Transferase</keyword>
<dbReference type="GO" id="GO:0008270">
    <property type="term" value="F:zinc ion binding"/>
    <property type="evidence" value="ECO:0007669"/>
    <property type="project" value="UniProtKB-KW"/>
</dbReference>
<reference evidence="10 11" key="1">
    <citation type="submission" date="2016-04" db="EMBL/GenBank/DDBJ databases">
        <title>A degradative enzymes factory behind the ericoid mycorrhizal symbiosis.</title>
        <authorList>
            <consortium name="DOE Joint Genome Institute"/>
            <person name="Martino E."/>
            <person name="Morin E."/>
            <person name="Grelet G."/>
            <person name="Kuo A."/>
            <person name="Kohler A."/>
            <person name="Daghino S."/>
            <person name="Barry K."/>
            <person name="Choi C."/>
            <person name="Cichocki N."/>
            <person name="Clum A."/>
            <person name="Copeland A."/>
            <person name="Hainaut M."/>
            <person name="Haridas S."/>
            <person name="Labutti K."/>
            <person name="Lindquist E."/>
            <person name="Lipzen A."/>
            <person name="Khouja H.-R."/>
            <person name="Murat C."/>
            <person name="Ohm R."/>
            <person name="Olson A."/>
            <person name="Spatafora J."/>
            <person name="Veneault-Fourrey C."/>
            <person name="Henrissat B."/>
            <person name="Grigoriev I."/>
            <person name="Martin F."/>
            <person name="Perotto S."/>
        </authorList>
    </citation>
    <scope>NUCLEOTIDE SEQUENCE [LARGE SCALE GENOMIC DNA]</scope>
    <source>
        <strain evidence="10 11">E</strain>
    </source>
</reference>
<evidence type="ECO:0000313" key="10">
    <source>
        <dbReference type="EMBL" id="PMD60984.1"/>
    </source>
</evidence>